<feature type="transmembrane region" description="Helical" evidence="6">
    <location>
        <begin position="293"/>
        <end position="316"/>
    </location>
</feature>
<keyword evidence="4 6" id="KW-1133">Transmembrane helix</keyword>
<evidence type="ECO:0000256" key="5">
    <source>
        <dbReference type="ARBA" id="ARBA00023136"/>
    </source>
</evidence>
<evidence type="ECO:0000256" key="3">
    <source>
        <dbReference type="ARBA" id="ARBA00022692"/>
    </source>
</evidence>
<comment type="subcellular location">
    <subcellularLocation>
        <location evidence="1">Cell membrane</location>
        <topology evidence="1">Multi-pass membrane protein</topology>
    </subcellularLocation>
</comment>
<evidence type="ECO:0000256" key="2">
    <source>
        <dbReference type="ARBA" id="ARBA00022475"/>
    </source>
</evidence>
<evidence type="ECO:0000256" key="4">
    <source>
        <dbReference type="ARBA" id="ARBA00022989"/>
    </source>
</evidence>
<proteinExistence type="predicted"/>
<organism evidence="7 8">
    <name type="scientific">Faecalicatena fissicatena</name>
    <dbReference type="NCBI Taxonomy" id="290055"/>
    <lineage>
        <taxon>Bacteria</taxon>
        <taxon>Bacillati</taxon>
        <taxon>Bacillota</taxon>
        <taxon>Clostridia</taxon>
        <taxon>Lachnospirales</taxon>
        <taxon>Lachnospiraceae</taxon>
        <taxon>Faecalicatena</taxon>
    </lineage>
</organism>
<dbReference type="Proteomes" id="UP000716906">
    <property type="component" value="Unassembled WGS sequence"/>
</dbReference>
<feature type="transmembrane region" description="Helical" evidence="6">
    <location>
        <begin position="367"/>
        <end position="387"/>
    </location>
</feature>
<dbReference type="PANTHER" id="PTHR30250">
    <property type="entry name" value="PST FAMILY PREDICTED COLANIC ACID TRANSPORTER"/>
    <property type="match status" value="1"/>
</dbReference>
<dbReference type="InterPro" id="IPR050833">
    <property type="entry name" value="Poly_Biosynth_Transport"/>
</dbReference>
<feature type="transmembrane region" description="Helical" evidence="6">
    <location>
        <begin position="336"/>
        <end position="355"/>
    </location>
</feature>
<dbReference type="PANTHER" id="PTHR30250:SF11">
    <property type="entry name" value="O-ANTIGEN TRANSPORTER-RELATED"/>
    <property type="match status" value="1"/>
</dbReference>
<feature type="transmembrane region" description="Helical" evidence="6">
    <location>
        <begin position="178"/>
        <end position="196"/>
    </location>
</feature>
<evidence type="ECO:0000313" key="8">
    <source>
        <dbReference type="Proteomes" id="UP000716906"/>
    </source>
</evidence>
<feature type="transmembrane region" description="Helical" evidence="6">
    <location>
        <begin position="253"/>
        <end position="272"/>
    </location>
</feature>
<accession>A0ABS2E8L1</accession>
<dbReference type="EMBL" id="JACLYY010000006">
    <property type="protein sequence ID" value="MBM6737978.1"/>
    <property type="molecule type" value="Genomic_DNA"/>
</dbReference>
<protein>
    <submittedName>
        <fullName evidence="7">Lipopolysaccharide biosynthesis protein</fullName>
    </submittedName>
</protein>
<feature type="transmembrane region" description="Helical" evidence="6">
    <location>
        <begin position="91"/>
        <end position="109"/>
    </location>
</feature>
<name>A0ABS2E8L1_9FIRM</name>
<reference evidence="7 8" key="1">
    <citation type="journal article" date="2021" name="Sci. Rep.">
        <title>The distribution of antibiotic resistance genes in chicken gut microbiota commensals.</title>
        <authorList>
            <person name="Juricova H."/>
            <person name="Matiasovicova J."/>
            <person name="Kubasova T."/>
            <person name="Cejkova D."/>
            <person name="Rychlik I."/>
        </authorList>
    </citation>
    <scope>NUCLEOTIDE SEQUENCE [LARGE SCALE GENOMIC DNA]</scope>
    <source>
        <strain evidence="7 8">An773</strain>
    </source>
</reference>
<keyword evidence="8" id="KW-1185">Reference proteome</keyword>
<keyword evidence="2" id="KW-1003">Cell membrane</keyword>
<keyword evidence="5 6" id="KW-0472">Membrane</keyword>
<feature type="transmembrane region" description="Helical" evidence="6">
    <location>
        <begin position="393"/>
        <end position="412"/>
    </location>
</feature>
<comment type="caution">
    <text evidence="7">The sequence shown here is derived from an EMBL/GenBank/DDBJ whole genome shotgun (WGS) entry which is preliminary data.</text>
</comment>
<keyword evidence="3 6" id="KW-0812">Transmembrane</keyword>
<feature type="transmembrane region" description="Helical" evidence="6">
    <location>
        <begin position="21"/>
        <end position="46"/>
    </location>
</feature>
<feature type="transmembrane region" description="Helical" evidence="6">
    <location>
        <begin position="217"/>
        <end position="241"/>
    </location>
</feature>
<evidence type="ECO:0000256" key="1">
    <source>
        <dbReference type="ARBA" id="ARBA00004651"/>
    </source>
</evidence>
<gene>
    <name evidence="7" type="ORF">H7U36_07660</name>
</gene>
<evidence type="ECO:0000313" key="7">
    <source>
        <dbReference type="EMBL" id="MBM6737978.1"/>
    </source>
</evidence>
<feature type="transmembrane region" description="Helical" evidence="6">
    <location>
        <begin position="52"/>
        <end position="70"/>
    </location>
</feature>
<evidence type="ECO:0000256" key="6">
    <source>
        <dbReference type="SAM" id="Phobius"/>
    </source>
</evidence>
<sequence length="423" mass="47682">MIHKLIYSYVNRGQVSEKKNFLWNMIGSGVYAASSMLLSLVVIKMVGASQGGIFSIAITLSQMLVYIAYFETRTFQVTDSTNKFTFSEYHTTKIFLCLIMILTSAVYVFVIQQYYLEKAIIVFLVCLLRFQDGYADVYEAQLQKQGRLDLAGKSLAYRTILFSVSLCVSLLLTDDLILSLIVSNIFGLAGVWIFDIEVMGVVGKISITRDMEKVKQIIVSCVPLFVGVFCWTYILSASRIAIDGNMASEFQSYYQVIFMPVSVINLFAQFLFRPLLPRFAEDYNSKKYADFYGLLRKGIAGIFVLTVICMAGAYVLGIPVLSVLSGCKLDDYRGELVFLVFAGGFNAVSFTFYYILTVMRETKGILVNYLIAAFAAFVISSPMVRTFGIPGAAWSYFVVVLLLCFLFMGTIYRRYRKDIRTLN</sequence>